<comment type="caution">
    <text evidence="2">The sequence shown here is derived from an EMBL/GenBank/DDBJ whole genome shotgun (WGS) entry which is preliminary data.</text>
</comment>
<dbReference type="InterPro" id="IPR018960">
    <property type="entry name" value="DUF1990"/>
</dbReference>
<dbReference type="Pfam" id="PF09348">
    <property type="entry name" value="DUF1990"/>
    <property type="match status" value="1"/>
</dbReference>
<proteinExistence type="predicted"/>
<evidence type="ECO:0000313" key="3">
    <source>
        <dbReference type="Proteomes" id="UP000010953"/>
    </source>
</evidence>
<dbReference type="EMBL" id="AMZY02000006">
    <property type="protein sequence ID" value="EMS34527.1"/>
    <property type="molecule type" value="Genomic_DNA"/>
</dbReference>
<name>M7Y1B8_9BACT</name>
<dbReference type="STRING" id="1239962.C943_03746"/>
<dbReference type="AlphaFoldDB" id="M7Y1B8"/>
<sequence length="165" mass="19226">MDYDKIRLIEKITTIEINTTKKIDQLNLDFLFDYKIFPDNIMTFKNQWTEENRKMRVGDTIAQQVYIPPTKTFSQKIIFGVRVNAIIDQSDKKGFSYETLEGHVEKGISTFTVEQLDNKIIFKIQTYSTPGNILTKLLGPIFSVPYQTFCTKTALKNVKRQLENQ</sequence>
<evidence type="ECO:0000259" key="1">
    <source>
        <dbReference type="Pfam" id="PF09348"/>
    </source>
</evidence>
<evidence type="ECO:0000313" key="2">
    <source>
        <dbReference type="EMBL" id="EMS34527.1"/>
    </source>
</evidence>
<dbReference type="Proteomes" id="UP000010953">
    <property type="component" value="Unassembled WGS sequence"/>
</dbReference>
<dbReference type="InParanoid" id="M7Y1B8"/>
<protein>
    <recommendedName>
        <fullName evidence="1">DUF1990 domain-containing protein</fullName>
    </recommendedName>
</protein>
<reference evidence="2" key="1">
    <citation type="submission" date="2013-01" db="EMBL/GenBank/DDBJ databases">
        <title>Genome assembly of Mariniradius saccharolyticus AK6.</title>
        <authorList>
            <person name="Vaidya B."/>
            <person name="Khatri I."/>
            <person name="Tanuku N.R.S."/>
            <person name="Subramanian S."/>
            <person name="Pinnaka A."/>
        </authorList>
    </citation>
    <scope>NUCLEOTIDE SEQUENCE [LARGE SCALE GENOMIC DNA]</scope>
    <source>
        <strain evidence="2">AK6</strain>
    </source>
</reference>
<accession>M7Y1B8</accession>
<organism evidence="2 3">
    <name type="scientific">Mariniradius saccharolyticus AK6</name>
    <dbReference type="NCBI Taxonomy" id="1239962"/>
    <lineage>
        <taxon>Bacteria</taxon>
        <taxon>Pseudomonadati</taxon>
        <taxon>Bacteroidota</taxon>
        <taxon>Cytophagia</taxon>
        <taxon>Cytophagales</taxon>
        <taxon>Cyclobacteriaceae</taxon>
        <taxon>Mariniradius</taxon>
    </lineage>
</organism>
<feature type="domain" description="DUF1990" evidence="1">
    <location>
        <begin position="54"/>
        <end position="149"/>
    </location>
</feature>
<keyword evidence="3" id="KW-1185">Reference proteome</keyword>
<dbReference type="eggNOG" id="COG4762">
    <property type="taxonomic scope" value="Bacteria"/>
</dbReference>
<gene>
    <name evidence="2" type="ORF">C943_03746</name>
</gene>